<dbReference type="EMBL" id="LR828253">
    <property type="protein sequence ID" value="CAD0302347.1"/>
    <property type="molecule type" value="Genomic_DNA"/>
</dbReference>
<evidence type="ECO:0000313" key="1">
    <source>
        <dbReference type="EMBL" id="CAD0302347.1"/>
    </source>
</evidence>
<proteinExistence type="predicted"/>
<dbReference type="RefSeq" id="WP_006452663.1">
    <property type="nucleotide sequence ID" value="NZ_CP018728.1"/>
</dbReference>
<sequence>MDLKDALVDKQLVLENIKQVLEDMSSANAIADDRDVDAIGKLLSNIEGIVAMLERMLKNRDVNVFTNMRAPPLAQLKGLKAPVLHRP</sequence>
<gene>
    <name evidence="1" type="ORF">CFBP8129_03710</name>
</gene>
<accession>A0A0G8MPB1</accession>
<dbReference type="AlphaFoldDB" id="A0A0G8MPB1"/>
<dbReference type="GeneID" id="55514343"/>
<organism evidence="1">
    <name type="scientific">Xanthomonas hortorum pv. gardneri</name>
    <dbReference type="NCBI Taxonomy" id="2754056"/>
    <lineage>
        <taxon>Bacteria</taxon>
        <taxon>Pseudomonadati</taxon>
        <taxon>Pseudomonadota</taxon>
        <taxon>Gammaproteobacteria</taxon>
        <taxon>Lysobacterales</taxon>
        <taxon>Lysobacteraceae</taxon>
        <taxon>Xanthomonas</taxon>
    </lineage>
</organism>
<reference evidence="1" key="1">
    <citation type="submission" date="2020-07" db="EMBL/GenBank/DDBJ databases">
        <authorList>
            <person name="Pothier F. J."/>
        </authorList>
    </citation>
    <scope>NUCLEOTIDE SEQUENCE</scope>
    <source>
        <strain evidence="1">CFBP 8129</strain>
    </source>
</reference>
<name>A0A0G8MPB1_9XANT</name>
<protein>
    <submittedName>
        <fullName evidence="1">Uncharacterized protein</fullName>
    </submittedName>
</protein>
<dbReference type="EMBL" id="LR828253">
    <property type="protein sequence ID" value="CAD0302352.1"/>
    <property type="molecule type" value="Genomic_DNA"/>
</dbReference>